<keyword evidence="4" id="KW-1185">Reference proteome</keyword>
<dbReference type="Proteomes" id="UP000748756">
    <property type="component" value="Unassembled WGS sequence"/>
</dbReference>
<dbReference type="InterPro" id="IPR016169">
    <property type="entry name" value="FAD-bd_PCMH_sub2"/>
</dbReference>
<dbReference type="Gene3D" id="3.30.465.10">
    <property type="match status" value="1"/>
</dbReference>
<feature type="domain" description="D-arabinono-1,4-lactone oxidase C-terminal" evidence="2">
    <location>
        <begin position="248"/>
        <end position="301"/>
    </location>
</feature>
<evidence type="ECO:0000259" key="2">
    <source>
        <dbReference type="Pfam" id="PF04030"/>
    </source>
</evidence>
<name>A0A9P5S428_9FUNG</name>
<protein>
    <recommendedName>
        <fullName evidence="2">D-arabinono-1,4-lactone oxidase C-terminal domain-containing protein</fullName>
    </recommendedName>
</protein>
<dbReference type="Pfam" id="PF04030">
    <property type="entry name" value="ALO"/>
    <property type="match status" value="1"/>
</dbReference>
<evidence type="ECO:0000313" key="4">
    <source>
        <dbReference type="Proteomes" id="UP000748756"/>
    </source>
</evidence>
<sequence>MSIRYGGVFSMGCLGAALHTTMSDELTEITIVNAYGELHIYSEADDAEAFNVACVNLTLLGIIYSLETFFDNGPDTCLKLNELVMSNDSTELFYWLTARFMKPEKNEHFWLKQSRHTTDPVESPEKYKDQPPTIDHSGFADLPDAIHFDVTKPGEGIRVRRIFDASAAFKIDPDFLMNELVAKNQAFSSSELPRRLFAILEVRFIRATSKMMSFVYDAKGPEAVYCVTNVMGSILIPELLAFSGEVLDNWIDKYNTKPHWTKLWEHIPGVIPTLRTEYKDRLEVFNRIRKTQDPFDMLANDTWQPLFKEREE</sequence>
<dbReference type="InterPro" id="IPR010031">
    <property type="entry name" value="FAD_lactone_oxidase-like"/>
</dbReference>
<proteinExistence type="predicted"/>
<dbReference type="InterPro" id="IPR007173">
    <property type="entry name" value="ALO_C"/>
</dbReference>
<keyword evidence="1" id="KW-0560">Oxidoreductase</keyword>
<evidence type="ECO:0000256" key="1">
    <source>
        <dbReference type="ARBA" id="ARBA00023002"/>
    </source>
</evidence>
<accession>A0A9P5S428</accession>
<dbReference type="EMBL" id="JAAAUQ010000265">
    <property type="protein sequence ID" value="KAF9152155.1"/>
    <property type="molecule type" value="Genomic_DNA"/>
</dbReference>
<dbReference type="GO" id="GO:0016020">
    <property type="term" value="C:membrane"/>
    <property type="evidence" value="ECO:0007669"/>
    <property type="project" value="InterPro"/>
</dbReference>
<dbReference type="PANTHER" id="PTHR43762">
    <property type="entry name" value="L-GULONOLACTONE OXIDASE"/>
    <property type="match status" value="1"/>
</dbReference>
<dbReference type="OrthoDB" id="2424128at2759"/>
<evidence type="ECO:0000313" key="3">
    <source>
        <dbReference type="EMBL" id="KAF9152155.1"/>
    </source>
</evidence>
<dbReference type="GO" id="GO:0003885">
    <property type="term" value="F:D-arabinono-1,4-lactone oxidase activity"/>
    <property type="evidence" value="ECO:0007669"/>
    <property type="project" value="InterPro"/>
</dbReference>
<comment type="caution">
    <text evidence="3">The sequence shown here is derived from an EMBL/GenBank/DDBJ whole genome shotgun (WGS) entry which is preliminary data.</text>
</comment>
<gene>
    <name evidence="3" type="ORF">BG015_005708</name>
</gene>
<reference evidence="3" key="1">
    <citation type="journal article" date="2020" name="Fungal Divers.">
        <title>Resolving the Mortierellaceae phylogeny through synthesis of multi-gene phylogenetics and phylogenomics.</title>
        <authorList>
            <person name="Vandepol N."/>
            <person name="Liber J."/>
            <person name="Desiro A."/>
            <person name="Na H."/>
            <person name="Kennedy M."/>
            <person name="Barry K."/>
            <person name="Grigoriev I.V."/>
            <person name="Miller A.N."/>
            <person name="O'Donnell K."/>
            <person name="Stajich J.E."/>
            <person name="Bonito G."/>
        </authorList>
    </citation>
    <scope>NUCLEOTIDE SEQUENCE</scope>
    <source>
        <strain evidence="3">NRRL 6426</strain>
    </source>
</reference>
<dbReference type="PANTHER" id="PTHR43762:SF1">
    <property type="entry name" value="D-ARABINONO-1,4-LACTONE OXIDASE"/>
    <property type="match status" value="1"/>
</dbReference>
<dbReference type="AlphaFoldDB" id="A0A9P5S428"/>
<organism evidence="3 4">
    <name type="scientific">Linnemannia schmuckeri</name>
    <dbReference type="NCBI Taxonomy" id="64567"/>
    <lineage>
        <taxon>Eukaryota</taxon>
        <taxon>Fungi</taxon>
        <taxon>Fungi incertae sedis</taxon>
        <taxon>Mucoromycota</taxon>
        <taxon>Mortierellomycotina</taxon>
        <taxon>Mortierellomycetes</taxon>
        <taxon>Mortierellales</taxon>
        <taxon>Mortierellaceae</taxon>
        <taxon>Linnemannia</taxon>
    </lineage>
</organism>